<reference evidence="2" key="1">
    <citation type="submission" date="2014-11" db="EMBL/GenBank/DDBJ databases">
        <authorList>
            <person name="Amaro Gonzalez C."/>
        </authorList>
    </citation>
    <scope>NUCLEOTIDE SEQUENCE</scope>
</reference>
<dbReference type="AlphaFoldDB" id="A0A0E9X584"/>
<evidence type="ECO:0000256" key="1">
    <source>
        <dbReference type="SAM" id="MobiDB-lite"/>
    </source>
</evidence>
<feature type="compositionally biased region" description="Basic and acidic residues" evidence="1">
    <location>
        <begin position="16"/>
        <end position="30"/>
    </location>
</feature>
<evidence type="ECO:0000313" key="2">
    <source>
        <dbReference type="EMBL" id="JAH97050.1"/>
    </source>
</evidence>
<accession>A0A0E9X584</accession>
<reference evidence="2" key="2">
    <citation type="journal article" date="2015" name="Fish Shellfish Immunol.">
        <title>Early steps in the European eel (Anguilla anguilla)-Vibrio vulnificus interaction in the gills: Role of the RtxA13 toxin.</title>
        <authorList>
            <person name="Callol A."/>
            <person name="Pajuelo D."/>
            <person name="Ebbesson L."/>
            <person name="Teles M."/>
            <person name="MacKenzie S."/>
            <person name="Amaro C."/>
        </authorList>
    </citation>
    <scope>NUCLEOTIDE SEQUENCE</scope>
</reference>
<organism evidence="2">
    <name type="scientific">Anguilla anguilla</name>
    <name type="common">European freshwater eel</name>
    <name type="synonym">Muraena anguilla</name>
    <dbReference type="NCBI Taxonomy" id="7936"/>
    <lineage>
        <taxon>Eukaryota</taxon>
        <taxon>Metazoa</taxon>
        <taxon>Chordata</taxon>
        <taxon>Craniata</taxon>
        <taxon>Vertebrata</taxon>
        <taxon>Euteleostomi</taxon>
        <taxon>Actinopterygii</taxon>
        <taxon>Neopterygii</taxon>
        <taxon>Teleostei</taxon>
        <taxon>Anguilliformes</taxon>
        <taxon>Anguillidae</taxon>
        <taxon>Anguilla</taxon>
    </lineage>
</organism>
<proteinExistence type="predicted"/>
<feature type="region of interest" description="Disordered" evidence="1">
    <location>
        <begin position="1"/>
        <end position="30"/>
    </location>
</feature>
<protein>
    <submittedName>
        <fullName evidence="2">Uncharacterized protein</fullName>
    </submittedName>
</protein>
<sequence>MLGLVTSFMSSSPHTDNAKGQRECLEEAGHDSQRVLPPELHFVIPSQTSELEKNVALSDLFCLRHTGHPCF</sequence>
<dbReference type="EMBL" id="GBXM01011527">
    <property type="protein sequence ID" value="JAH97050.1"/>
    <property type="molecule type" value="Transcribed_RNA"/>
</dbReference>
<name>A0A0E9X584_ANGAN</name>